<dbReference type="Pfam" id="PF08148">
    <property type="entry name" value="DSHCT"/>
    <property type="match status" value="1"/>
</dbReference>
<dbReference type="SMART" id="SM01142">
    <property type="entry name" value="DSHCT"/>
    <property type="match status" value="1"/>
</dbReference>
<dbReference type="PROSITE" id="PS51192">
    <property type="entry name" value="HELICASE_ATP_BIND_1"/>
    <property type="match status" value="1"/>
</dbReference>
<reference evidence="8" key="1">
    <citation type="journal article" date="2015" name="PLoS Genet.">
        <title>Genome Sequence and Transcriptome Analyses of Chrysochromulina tobin: Metabolic Tools for Enhanced Algal Fitness in the Prominent Order Prymnesiales (Haptophyceae).</title>
        <authorList>
            <person name="Hovde B.T."/>
            <person name="Deodato C.R."/>
            <person name="Hunsperger H.M."/>
            <person name="Ryken S.A."/>
            <person name="Yost W."/>
            <person name="Jha R.K."/>
            <person name="Patterson J."/>
            <person name="Monnat R.J. Jr."/>
            <person name="Barlow S.B."/>
            <person name="Starkenburg S.R."/>
            <person name="Cattolico R.A."/>
        </authorList>
    </citation>
    <scope>NUCLEOTIDE SEQUENCE</scope>
    <source>
        <strain evidence="8">CCMP291</strain>
    </source>
</reference>
<dbReference type="EMBL" id="JWZX01000106">
    <property type="protein sequence ID" value="KOO53705.1"/>
    <property type="molecule type" value="Genomic_DNA"/>
</dbReference>
<evidence type="ECO:0000313" key="8">
    <source>
        <dbReference type="Proteomes" id="UP000037460"/>
    </source>
</evidence>
<dbReference type="OrthoDB" id="64767at2759"/>
<dbReference type="PANTHER" id="PTHR12131">
    <property type="entry name" value="ATP-DEPENDENT RNA AND DNA HELICASE"/>
    <property type="match status" value="1"/>
</dbReference>
<evidence type="ECO:0000256" key="4">
    <source>
        <dbReference type="ARBA" id="ARBA00022840"/>
    </source>
</evidence>
<evidence type="ECO:0000313" key="7">
    <source>
        <dbReference type="EMBL" id="KOO53705.1"/>
    </source>
</evidence>
<feature type="domain" description="Helicase C-terminal" evidence="6">
    <location>
        <begin position="97"/>
        <end position="269"/>
    </location>
</feature>
<keyword evidence="1" id="KW-0547">Nucleotide-binding</keyword>
<dbReference type="InterPro" id="IPR001650">
    <property type="entry name" value="Helicase_C-like"/>
</dbReference>
<keyword evidence="8" id="KW-1185">Reference proteome</keyword>
<evidence type="ECO:0000259" key="5">
    <source>
        <dbReference type="PROSITE" id="PS51192"/>
    </source>
</evidence>
<dbReference type="GO" id="GO:0016787">
    <property type="term" value="F:hydrolase activity"/>
    <property type="evidence" value="ECO:0007669"/>
    <property type="project" value="UniProtKB-KW"/>
</dbReference>
<keyword evidence="2" id="KW-0378">Hydrolase</keyword>
<dbReference type="SMART" id="SM00490">
    <property type="entry name" value="HELICc"/>
    <property type="match status" value="1"/>
</dbReference>
<proteinExistence type="predicted"/>
<dbReference type="InterPro" id="IPR014001">
    <property type="entry name" value="Helicase_ATP-bd"/>
</dbReference>
<sequence length="585" mass="63565">MAPTGSGKTAVALQAIMAAFRRGKKAVYTSPVKALSNQKYAEFKAWFASRNLNAGVTLLTGDIKIRAPPGTVAELIICTSEILRNKLVKMAGTAAVVADPAVAAVGLVGQGSASTMSDNDLQNLGYMPELGELEAYTDVMYLLERGVAYHHGGMLPILREFVELCFQQRLVKLVFATETLAVGVNMPARTVVFTQLDKPNDTGKPGHRNLRPDEFWQMAGRAGRRGLDELGYVIYSPTLSVAGLKNMASATELREMLVGAMPAATSQLSVNRPFVLRHLARGYGPEVLNKTLLADQLRRQTELLQAEMAVAVVGGGGSDALLDAARKYAKLEARLHGTSADLIGLNPKQQKAAQAELRQLLELHGERLIAAKSSIATTERLTAEIEINQSLLFRQWQEALGWLGEYGFVDEAGLLTPRGRACAAFADGHPLIIGTIIADGWLAQLSPGEICAWLCLFLKESRGNDISQSELKPPEPSAALAEVLAETDGLAEILEVELERTLMLMMLDWTTHKDIKRIAVWVDSYMLGTFVKAVMRVASYIDVVKEVLLGLGAYETHNKLDNHMDLLLGGLVTNESLYLRLADGE</sequence>
<evidence type="ECO:0000256" key="2">
    <source>
        <dbReference type="ARBA" id="ARBA00022801"/>
    </source>
</evidence>
<accession>A0A0M0LRM1</accession>
<dbReference type="InterPro" id="IPR011545">
    <property type="entry name" value="DEAD/DEAH_box_helicase_dom"/>
</dbReference>
<dbReference type="Gene3D" id="3.40.50.300">
    <property type="entry name" value="P-loop containing nucleotide triphosphate hydrolases"/>
    <property type="match status" value="2"/>
</dbReference>
<evidence type="ECO:0000256" key="3">
    <source>
        <dbReference type="ARBA" id="ARBA00022806"/>
    </source>
</evidence>
<protein>
    <submittedName>
        <fullName evidence="7">Superfamily ii RNA helicase</fullName>
    </submittedName>
</protein>
<name>A0A0M0LRM1_9EUKA</name>
<evidence type="ECO:0000259" key="6">
    <source>
        <dbReference type="PROSITE" id="PS51194"/>
    </source>
</evidence>
<dbReference type="AlphaFoldDB" id="A0A0M0LRM1"/>
<dbReference type="GO" id="GO:0003676">
    <property type="term" value="F:nucleic acid binding"/>
    <property type="evidence" value="ECO:0007669"/>
    <property type="project" value="InterPro"/>
</dbReference>
<dbReference type="PROSITE" id="PS51194">
    <property type="entry name" value="HELICASE_CTER"/>
    <property type="match status" value="1"/>
</dbReference>
<dbReference type="SUPFAM" id="SSF52540">
    <property type="entry name" value="P-loop containing nucleoside triphosphate hydrolases"/>
    <property type="match status" value="1"/>
</dbReference>
<dbReference type="Pfam" id="PF00271">
    <property type="entry name" value="Helicase_C"/>
    <property type="match status" value="1"/>
</dbReference>
<gene>
    <name evidence="7" type="ORF">Ctob_011797</name>
</gene>
<dbReference type="InterPro" id="IPR012961">
    <property type="entry name" value="Ski2/MTR4_C"/>
</dbReference>
<comment type="caution">
    <text evidence="7">The sequence shown here is derived from an EMBL/GenBank/DDBJ whole genome shotgun (WGS) entry which is preliminary data.</text>
</comment>
<dbReference type="Gene3D" id="1.10.3380.30">
    <property type="match status" value="1"/>
</dbReference>
<dbReference type="PANTHER" id="PTHR12131:SF1">
    <property type="entry name" value="ATP-DEPENDENT RNA HELICASE SUPV3L1, MITOCHONDRIAL-RELATED"/>
    <property type="match status" value="1"/>
</dbReference>
<keyword evidence="4" id="KW-0067">ATP-binding</keyword>
<keyword evidence="3 7" id="KW-0347">Helicase</keyword>
<feature type="domain" description="Helicase ATP-binding" evidence="5">
    <location>
        <begin position="1"/>
        <end position="131"/>
    </location>
</feature>
<dbReference type="GO" id="GO:0005524">
    <property type="term" value="F:ATP binding"/>
    <property type="evidence" value="ECO:0007669"/>
    <property type="project" value="UniProtKB-KW"/>
</dbReference>
<dbReference type="CDD" id="cd18795">
    <property type="entry name" value="SF2_C_Ski2"/>
    <property type="match status" value="1"/>
</dbReference>
<dbReference type="Pfam" id="PF00270">
    <property type="entry name" value="DEAD"/>
    <property type="match status" value="1"/>
</dbReference>
<dbReference type="InterPro" id="IPR027417">
    <property type="entry name" value="P-loop_NTPase"/>
</dbReference>
<evidence type="ECO:0000256" key="1">
    <source>
        <dbReference type="ARBA" id="ARBA00022741"/>
    </source>
</evidence>
<dbReference type="InterPro" id="IPR050699">
    <property type="entry name" value="RNA-DNA_Helicase"/>
</dbReference>
<dbReference type="GO" id="GO:0004386">
    <property type="term" value="F:helicase activity"/>
    <property type="evidence" value="ECO:0007669"/>
    <property type="project" value="UniProtKB-KW"/>
</dbReference>
<dbReference type="Proteomes" id="UP000037460">
    <property type="component" value="Unassembled WGS sequence"/>
</dbReference>
<organism evidence="7 8">
    <name type="scientific">Chrysochromulina tobinii</name>
    <dbReference type="NCBI Taxonomy" id="1460289"/>
    <lineage>
        <taxon>Eukaryota</taxon>
        <taxon>Haptista</taxon>
        <taxon>Haptophyta</taxon>
        <taxon>Prymnesiophyceae</taxon>
        <taxon>Prymnesiales</taxon>
        <taxon>Chrysochromulinaceae</taxon>
        <taxon>Chrysochromulina</taxon>
    </lineage>
</organism>